<reference evidence="1" key="1">
    <citation type="submission" date="2020-06" db="EMBL/GenBank/DDBJ databases">
        <title>Whole Genome Sequence of Halomonas aquamarina MB598.</title>
        <authorList>
            <person name="Pervaiz M."/>
            <person name="Fariq A."/>
            <person name="Yasmin A."/>
            <person name="Welch M."/>
        </authorList>
    </citation>
    <scope>NUCLEOTIDE SEQUENCE</scope>
    <source>
        <strain evidence="1">MB598</strain>
    </source>
</reference>
<organism evidence="1 2">
    <name type="scientific">Vreelandella aquamarina</name>
    <dbReference type="NCBI Taxonomy" id="77097"/>
    <lineage>
        <taxon>Bacteria</taxon>
        <taxon>Pseudomonadati</taxon>
        <taxon>Pseudomonadota</taxon>
        <taxon>Gammaproteobacteria</taxon>
        <taxon>Oceanospirillales</taxon>
        <taxon>Halomonadaceae</taxon>
        <taxon>Vreelandella</taxon>
    </lineage>
</organism>
<gene>
    <name evidence="1" type="ORF">HW452_16600</name>
</gene>
<proteinExistence type="predicted"/>
<accession>A0ACC5VZA5</accession>
<evidence type="ECO:0000313" key="1">
    <source>
        <dbReference type="EMBL" id="MBZ5489141.1"/>
    </source>
</evidence>
<dbReference type="EMBL" id="JABYQT010000017">
    <property type="protein sequence ID" value="MBZ5489141.1"/>
    <property type="molecule type" value="Genomic_DNA"/>
</dbReference>
<dbReference type="Proteomes" id="UP001319846">
    <property type="component" value="Unassembled WGS sequence"/>
</dbReference>
<sequence>MIKKIALGLVAGSLLSGCASQQTAMDFSRFGDVQLGQWGGGVNAQAVKSVAFAHPSAGDVDQDKLAACVAENVTNRGVTLSDTAGSHFGTYTGNYYQQSNQHSVGGGSVIVREGSGNIVAEGITEYSASALVKRAVRFTMTAQLGESGNVYRFSNLEQAQLNSGAVANSGFDKIGAWQGANPDLALVSLEQLSSNIDNCIKR</sequence>
<evidence type="ECO:0000313" key="2">
    <source>
        <dbReference type="Proteomes" id="UP001319846"/>
    </source>
</evidence>
<name>A0ACC5VZA5_9GAMM</name>
<protein>
    <submittedName>
        <fullName evidence="1">Uncharacterized protein</fullName>
    </submittedName>
</protein>
<comment type="caution">
    <text evidence="1">The sequence shown here is derived from an EMBL/GenBank/DDBJ whole genome shotgun (WGS) entry which is preliminary data.</text>
</comment>
<keyword evidence="2" id="KW-1185">Reference proteome</keyword>